<evidence type="ECO:0000313" key="3">
    <source>
        <dbReference type="Proteomes" id="UP001235939"/>
    </source>
</evidence>
<dbReference type="InterPro" id="IPR043502">
    <property type="entry name" value="DNA/RNA_pol_sf"/>
</dbReference>
<name>A0ABY6KAZ4_9ARAC</name>
<keyword evidence="3" id="KW-1185">Reference proteome</keyword>
<feature type="region of interest" description="Disordered" evidence="1">
    <location>
        <begin position="1"/>
        <end position="37"/>
    </location>
</feature>
<sequence length="107" mass="12435">MGGKYKQETGFRGPVGSRSGRKDRRSEDHPGHNWCRDHLGSEWVSNIIVVAKRDSEEIRLCIDLREVNKAILRERHPIPTIGNMLHALKMLKYLQSWRQKKGFGRLT</sequence>
<protein>
    <submittedName>
        <fullName evidence="2">Uncharacterized protein</fullName>
    </submittedName>
</protein>
<dbReference type="Gene3D" id="3.10.10.10">
    <property type="entry name" value="HIV Type 1 Reverse Transcriptase, subunit A, domain 1"/>
    <property type="match status" value="1"/>
</dbReference>
<dbReference type="SUPFAM" id="SSF56672">
    <property type="entry name" value="DNA/RNA polymerases"/>
    <property type="match status" value="1"/>
</dbReference>
<accession>A0ABY6KAZ4</accession>
<feature type="compositionally biased region" description="Basic and acidic residues" evidence="1">
    <location>
        <begin position="24"/>
        <end position="37"/>
    </location>
</feature>
<evidence type="ECO:0000256" key="1">
    <source>
        <dbReference type="SAM" id="MobiDB-lite"/>
    </source>
</evidence>
<dbReference type="EMBL" id="CP092865">
    <property type="protein sequence ID" value="UYV64865.1"/>
    <property type="molecule type" value="Genomic_DNA"/>
</dbReference>
<reference evidence="2 3" key="1">
    <citation type="submission" date="2022-01" db="EMBL/GenBank/DDBJ databases">
        <title>A chromosomal length assembly of Cordylochernes scorpioides.</title>
        <authorList>
            <person name="Zeh D."/>
            <person name="Zeh J."/>
        </authorList>
    </citation>
    <scope>NUCLEOTIDE SEQUENCE [LARGE SCALE GENOMIC DNA]</scope>
    <source>
        <strain evidence="2">IN4F17</strain>
        <tissue evidence="2">Whole Body</tissue>
    </source>
</reference>
<dbReference type="Proteomes" id="UP001235939">
    <property type="component" value="Chromosome 03"/>
</dbReference>
<evidence type="ECO:0000313" key="2">
    <source>
        <dbReference type="EMBL" id="UYV64865.1"/>
    </source>
</evidence>
<gene>
    <name evidence="2" type="ORF">LAZ67_3002206</name>
</gene>
<organism evidence="2 3">
    <name type="scientific">Cordylochernes scorpioides</name>
    <dbReference type="NCBI Taxonomy" id="51811"/>
    <lineage>
        <taxon>Eukaryota</taxon>
        <taxon>Metazoa</taxon>
        <taxon>Ecdysozoa</taxon>
        <taxon>Arthropoda</taxon>
        <taxon>Chelicerata</taxon>
        <taxon>Arachnida</taxon>
        <taxon>Pseudoscorpiones</taxon>
        <taxon>Cheliferoidea</taxon>
        <taxon>Chernetidae</taxon>
        <taxon>Cordylochernes</taxon>
    </lineage>
</organism>
<proteinExistence type="predicted"/>